<evidence type="ECO:0000256" key="10">
    <source>
        <dbReference type="RuleBase" id="RU003780"/>
    </source>
</evidence>
<dbReference type="NCBIfam" id="NF003589">
    <property type="entry name" value="PRK05254.1-2"/>
    <property type="match status" value="1"/>
</dbReference>
<dbReference type="InterPro" id="IPR002043">
    <property type="entry name" value="UDG_fam1"/>
</dbReference>
<gene>
    <name evidence="8" type="primary">ung</name>
    <name evidence="12" type="ORF">N802_13660</name>
</gene>
<sequence length="225" mass="24921">MTSDWDALLDEEASKQYWNALQDYVLAQRALGPVYPPQDQVFAALRATPLDRVRVVILGQDPYPGTDEANGLAFSVGDGVDAPGSLRNIFKELESDLGTKTPNHGNLTHWANQGVLLLNTVLTVRAGERHSHKGRGWETFTEEALRAVSAKDEPVVFMLWGNKARAKRKLIAAHHEVIESSHPSGISAYRTSAPFFTSRPFSRANTFLKTRGRGEVDWQIPDLGD</sequence>
<feature type="active site" description="Proton acceptor" evidence="8 9">
    <location>
        <position position="61"/>
    </location>
</feature>
<proteinExistence type="inferred from homology"/>
<dbReference type="InterPro" id="IPR005122">
    <property type="entry name" value="Uracil-DNA_glycosylase-like"/>
</dbReference>
<evidence type="ECO:0000256" key="9">
    <source>
        <dbReference type="PROSITE-ProRule" id="PRU10072"/>
    </source>
</evidence>
<dbReference type="OrthoDB" id="9804372at2"/>
<protein>
    <recommendedName>
        <fullName evidence="4 8">Uracil-DNA glycosylase</fullName>
        <shortName evidence="8">UDG</shortName>
        <ecNumber evidence="4 8">3.2.2.27</ecNumber>
    </recommendedName>
</protein>
<dbReference type="AlphaFoldDB" id="A0A0A0IZQ5"/>
<evidence type="ECO:0000313" key="13">
    <source>
        <dbReference type="Proteomes" id="UP000030002"/>
    </source>
</evidence>
<dbReference type="NCBIfam" id="NF003588">
    <property type="entry name" value="PRK05254.1-1"/>
    <property type="match status" value="1"/>
</dbReference>
<dbReference type="PANTHER" id="PTHR11264:SF0">
    <property type="entry name" value="URACIL-DNA GLYCOSYLASE"/>
    <property type="match status" value="1"/>
</dbReference>
<name>A0A0A0IZQ5_9MICO</name>
<evidence type="ECO:0000313" key="12">
    <source>
        <dbReference type="EMBL" id="KGN29432.1"/>
    </source>
</evidence>
<dbReference type="NCBIfam" id="NF003592">
    <property type="entry name" value="PRK05254.1-5"/>
    <property type="match status" value="1"/>
</dbReference>
<dbReference type="Pfam" id="PF03167">
    <property type="entry name" value="UDG"/>
    <property type="match status" value="1"/>
</dbReference>
<reference evidence="12 13" key="1">
    <citation type="submission" date="2013-08" db="EMBL/GenBank/DDBJ databases">
        <title>The genome sequence of Knoellia sinensis.</title>
        <authorList>
            <person name="Zhu W."/>
            <person name="Wang G."/>
        </authorList>
    </citation>
    <scope>NUCLEOTIDE SEQUENCE [LARGE SCALE GENOMIC DNA]</scope>
    <source>
        <strain evidence="12 13">KCTC 19936</strain>
    </source>
</reference>
<comment type="function">
    <text evidence="2 8 10">Excises uracil residues from the DNA which can arise as a result of misincorporation of dUMP residues by DNA polymerase or due to deamination of cytosine.</text>
</comment>
<keyword evidence="5 8" id="KW-0227">DNA damage</keyword>
<evidence type="ECO:0000259" key="11">
    <source>
        <dbReference type="SMART" id="SM00986"/>
    </source>
</evidence>
<dbReference type="EC" id="3.2.2.27" evidence="4 8"/>
<dbReference type="NCBIfam" id="TIGR00628">
    <property type="entry name" value="ung"/>
    <property type="match status" value="1"/>
</dbReference>
<dbReference type="HAMAP" id="MF_00148">
    <property type="entry name" value="UDG"/>
    <property type="match status" value="1"/>
</dbReference>
<evidence type="ECO:0000256" key="5">
    <source>
        <dbReference type="ARBA" id="ARBA00022763"/>
    </source>
</evidence>
<dbReference type="SUPFAM" id="SSF52141">
    <property type="entry name" value="Uracil-DNA glycosylase-like"/>
    <property type="match status" value="1"/>
</dbReference>
<dbReference type="eggNOG" id="COG0692">
    <property type="taxonomic scope" value="Bacteria"/>
</dbReference>
<dbReference type="SMART" id="SM00987">
    <property type="entry name" value="UreE_C"/>
    <property type="match status" value="1"/>
</dbReference>
<comment type="caution">
    <text evidence="12">The sequence shown here is derived from an EMBL/GenBank/DDBJ whole genome shotgun (WGS) entry which is preliminary data.</text>
</comment>
<evidence type="ECO:0000256" key="6">
    <source>
        <dbReference type="ARBA" id="ARBA00022801"/>
    </source>
</evidence>
<dbReference type="PROSITE" id="PS00130">
    <property type="entry name" value="U_DNA_GLYCOSYLASE"/>
    <property type="match status" value="1"/>
</dbReference>
<dbReference type="Gene3D" id="3.40.470.10">
    <property type="entry name" value="Uracil-DNA glycosylase-like domain"/>
    <property type="match status" value="1"/>
</dbReference>
<evidence type="ECO:0000256" key="3">
    <source>
        <dbReference type="ARBA" id="ARBA00008184"/>
    </source>
</evidence>
<dbReference type="InterPro" id="IPR018085">
    <property type="entry name" value="Ura-DNA_Glyclase_AS"/>
</dbReference>
<dbReference type="NCBIfam" id="NF003591">
    <property type="entry name" value="PRK05254.1-4"/>
    <property type="match status" value="1"/>
</dbReference>
<feature type="domain" description="Uracil-DNA glycosylase-like" evidence="11">
    <location>
        <begin position="46"/>
        <end position="208"/>
    </location>
</feature>
<evidence type="ECO:0000256" key="7">
    <source>
        <dbReference type="ARBA" id="ARBA00023204"/>
    </source>
</evidence>
<evidence type="ECO:0000256" key="4">
    <source>
        <dbReference type="ARBA" id="ARBA00012030"/>
    </source>
</evidence>
<evidence type="ECO:0000256" key="2">
    <source>
        <dbReference type="ARBA" id="ARBA00002631"/>
    </source>
</evidence>
<keyword evidence="7 8" id="KW-0234">DNA repair</keyword>
<dbReference type="STRING" id="1385520.N802_13660"/>
<organism evidence="12 13">
    <name type="scientific">Knoellia sinensis KCTC 19936</name>
    <dbReference type="NCBI Taxonomy" id="1385520"/>
    <lineage>
        <taxon>Bacteria</taxon>
        <taxon>Bacillati</taxon>
        <taxon>Actinomycetota</taxon>
        <taxon>Actinomycetes</taxon>
        <taxon>Micrococcales</taxon>
        <taxon>Intrasporangiaceae</taxon>
        <taxon>Knoellia</taxon>
    </lineage>
</organism>
<dbReference type="GO" id="GO:0097510">
    <property type="term" value="P:base-excision repair, AP site formation via deaminated base removal"/>
    <property type="evidence" value="ECO:0007669"/>
    <property type="project" value="TreeGrafter"/>
</dbReference>
<keyword evidence="8" id="KW-0963">Cytoplasm</keyword>
<dbReference type="GO" id="GO:0004844">
    <property type="term" value="F:uracil DNA N-glycosylase activity"/>
    <property type="evidence" value="ECO:0007669"/>
    <property type="project" value="UniProtKB-UniRule"/>
</dbReference>
<keyword evidence="6 8" id="KW-0378">Hydrolase</keyword>
<dbReference type="GO" id="GO:0005737">
    <property type="term" value="C:cytoplasm"/>
    <property type="evidence" value="ECO:0007669"/>
    <property type="project" value="UniProtKB-SubCell"/>
</dbReference>
<comment type="catalytic activity">
    <reaction evidence="1 8 10">
        <text>Hydrolyzes single-stranded DNA or mismatched double-stranded DNA and polynucleotides, releasing free uracil.</text>
        <dbReference type="EC" id="3.2.2.27"/>
    </reaction>
</comment>
<dbReference type="PANTHER" id="PTHR11264">
    <property type="entry name" value="URACIL-DNA GLYCOSYLASE"/>
    <property type="match status" value="1"/>
</dbReference>
<dbReference type="SMART" id="SM00986">
    <property type="entry name" value="UDG"/>
    <property type="match status" value="1"/>
</dbReference>
<evidence type="ECO:0000256" key="8">
    <source>
        <dbReference type="HAMAP-Rule" id="MF_00148"/>
    </source>
</evidence>
<dbReference type="EMBL" id="AVPJ01000040">
    <property type="protein sequence ID" value="KGN29432.1"/>
    <property type="molecule type" value="Genomic_DNA"/>
</dbReference>
<evidence type="ECO:0000256" key="1">
    <source>
        <dbReference type="ARBA" id="ARBA00001400"/>
    </source>
</evidence>
<dbReference type="InterPro" id="IPR036895">
    <property type="entry name" value="Uracil-DNA_glycosylase-like_sf"/>
</dbReference>
<keyword evidence="13" id="KW-1185">Reference proteome</keyword>
<dbReference type="CDD" id="cd10027">
    <property type="entry name" value="UDG-F1-like"/>
    <property type="match status" value="1"/>
</dbReference>
<accession>A0A0A0IZQ5</accession>
<comment type="subcellular location">
    <subcellularLocation>
        <location evidence="8">Cytoplasm</location>
    </subcellularLocation>
</comment>
<dbReference type="Proteomes" id="UP000030002">
    <property type="component" value="Unassembled WGS sequence"/>
</dbReference>
<comment type="similarity">
    <text evidence="3 8 10">Belongs to the uracil-DNA glycosylase (UDG) superfamily. UNG family.</text>
</comment>